<reference evidence="3 4" key="1">
    <citation type="journal article" date="2017" name="Mol. Biol. Evol.">
        <title>The 4-celled Tetrabaena socialis nuclear genome reveals the essential components for genetic control of cell number at the origin of multicellularity in the volvocine lineage.</title>
        <authorList>
            <person name="Featherston J."/>
            <person name="Arakaki Y."/>
            <person name="Hanschen E.R."/>
            <person name="Ferris P.J."/>
            <person name="Michod R.E."/>
            <person name="Olson B.J.S.C."/>
            <person name="Nozaki H."/>
            <person name="Durand P.M."/>
        </authorList>
    </citation>
    <scope>NUCLEOTIDE SEQUENCE [LARGE SCALE GENOMIC DNA]</scope>
    <source>
        <strain evidence="3 4">NIES-571</strain>
    </source>
</reference>
<feature type="compositionally biased region" description="Gly residues" evidence="1">
    <location>
        <begin position="336"/>
        <end position="356"/>
    </location>
</feature>
<keyword evidence="2" id="KW-0472">Membrane</keyword>
<evidence type="ECO:0000313" key="3">
    <source>
        <dbReference type="EMBL" id="PNH03073.1"/>
    </source>
</evidence>
<feature type="compositionally biased region" description="Low complexity" evidence="1">
    <location>
        <begin position="110"/>
        <end position="130"/>
    </location>
</feature>
<evidence type="ECO:0000256" key="2">
    <source>
        <dbReference type="SAM" id="Phobius"/>
    </source>
</evidence>
<proteinExistence type="predicted"/>
<dbReference type="OrthoDB" id="551909at2759"/>
<feature type="compositionally biased region" description="Pro residues" evidence="1">
    <location>
        <begin position="133"/>
        <end position="144"/>
    </location>
</feature>
<feature type="region of interest" description="Disordered" evidence="1">
    <location>
        <begin position="307"/>
        <end position="359"/>
    </location>
</feature>
<feature type="compositionally biased region" description="Gly residues" evidence="1">
    <location>
        <begin position="307"/>
        <end position="327"/>
    </location>
</feature>
<keyword evidence="4" id="KW-1185">Reference proteome</keyword>
<feature type="non-terminal residue" evidence="3">
    <location>
        <position position="1"/>
    </location>
</feature>
<feature type="non-terminal residue" evidence="3">
    <location>
        <position position="391"/>
    </location>
</feature>
<dbReference type="EMBL" id="PGGS01000552">
    <property type="protein sequence ID" value="PNH03073.1"/>
    <property type="molecule type" value="Genomic_DNA"/>
</dbReference>
<organism evidence="3 4">
    <name type="scientific">Tetrabaena socialis</name>
    <dbReference type="NCBI Taxonomy" id="47790"/>
    <lineage>
        <taxon>Eukaryota</taxon>
        <taxon>Viridiplantae</taxon>
        <taxon>Chlorophyta</taxon>
        <taxon>core chlorophytes</taxon>
        <taxon>Chlorophyceae</taxon>
        <taxon>CS clade</taxon>
        <taxon>Chlamydomonadales</taxon>
        <taxon>Tetrabaenaceae</taxon>
        <taxon>Tetrabaena</taxon>
    </lineage>
</organism>
<accession>A0A2J7ZS38</accession>
<dbReference type="Proteomes" id="UP000236333">
    <property type="component" value="Unassembled WGS sequence"/>
</dbReference>
<name>A0A2J7ZS38_9CHLO</name>
<keyword evidence="2" id="KW-1133">Transmembrane helix</keyword>
<evidence type="ECO:0008006" key="5">
    <source>
        <dbReference type="Google" id="ProtNLM"/>
    </source>
</evidence>
<evidence type="ECO:0000256" key="1">
    <source>
        <dbReference type="SAM" id="MobiDB-lite"/>
    </source>
</evidence>
<evidence type="ECO:0000313" key="4">
    <source>
        <dbReference type="Proteomes" id="UP000236333"/>
    </source>
</evidence>
<dbReference type="AlphaFoldDB" id="A0A2J7ZS38"/>
<keyword evidence="2" id="KW-0812">Transmembrane</keyword>
<protein>
    <recommendedName>
        <fullName evidence="5">SEA domain-containing protein</fullName>
    </recommendedName>
</protein>
<gene>
    <name evidence="3" type="ORF">TSOC_010898</name>
</gene>
<sequence length="391" mass="37870">AVSSVRSVRLQFLVDAALVLGDEDTRFDFIGFVQDTIAAAAGVSPEAVLIVGVGAGSVVVDAMVVFDPAVTSAATVDRGLAALQSSPLDFFGPSFRLRFSVDSASPTAAAAATTEPAAAPEAPSDPALEYEPPEYPYFPDPPADMPDEAQPAAAASPPPPPPTSSSPIIQAGEVTKSTPPAGAATSGRDVSGTPSGPAVPESGPGPAQPGADGGGGGGGGGPNAGPIVAAVLVPVMVIAAVAVALYRWQRRRYMDRAFNSIMTPLEVGEGGGGADDGTAGVRGGSFAGLSGGGAAPGGAATMTVAFGGGQAGRPSRGGGGGGGGPRQGLGSMDGSIHGGGSGGSGGDGGGGGGGEEGLQPSASRVVVVNSDLPMNYTIHFSPVFYQPAHGR</sequence>
<feature type="region of interest" description="Disordered" evidence="1">
    <location>
        <begin position="110"/>
        <end position="220"/>
    </location>
</feature>
<feature type="compositionally biased region" description="Gly residues" evidence="1">
    <location>
        <begin position="211"/>
        <end position="220"/>
    </location>
</feature>
<feature type="transmembrane region" description="Helical" evidence="2">
    <location>
        <begin position="227"/>
        <end position="246"/>
    </location>
</feature>
<comment type="caution">
    <text evidence="3">The sequence shown here is derived from an EMBL/GenBank/DDBJ whole genome shotgun (WGS) entry which is preliminary data.</text>
</comment>